<feature type="compositionally biased region" description="Basic residues" evidence="2">
    <location>
        <begin position="987"/>
        <end position="1001"/>
    </location>
</feature>
<feature type="region of interest" description="Disordered" evidence="2">
    <location>
        <begin position="106"/>
        <end position="143"/>
    </location>
</feature>
<feature type="domain" description="Bromo" evidence="3">
    <location>
        <begin position="491"/>
        <end position="582"/>
    </location>
</feature>
<protein>
    <recommendedName>
        <fullName evidence="3">Bromo domain-containing protein</fullName>
    </recommendedName>
</protein>
<feature type="region of interest" description="Disordered" evidence="2">
    <location>
        <begin position="265"/>
        <end position="286"/>
    </location>
</feature>
<dbReference type="GeneID" id="24109316"/>
<dbReference type="eggNOG" id="ENOG502R1BX">
    <property type="taxonomic scope" value="Eukaryota"/>
</dbReference>
<organism evidence="4 5">
    <name type="scientific">Pseudozyma hubeiensis (strain SY62)</name>
    <name type="common">Yeast</name>
    <dbReference type="NCBI Taxonomy" id="1305764"/>
    <lineage>
        <taxon>Eukaryota</taxon>
        <taxon>Fungi</taxon>
        <taxon>Dikarya</taxon>
        <taxon>Basidiomycota</taxon>
        <taxon>Ustilaginomycotina</taxon>
        <taxon>Ustilaginomycetes</taxon>
        <taxon>Ustilaginales</taxon>
        <taxon>Ustilaginaceae</taxon>
        <taxon>Pseudozyma</taxon>
    </lineage>
</organism>
<dbReference type="STRING" id="1305764.R9PED5"/>
<feature type="region of interest" description="Disordered" evidence="2">
    <location>
        <begin position="317"/>
        <end position="388"/>
    </location>
</feature>
<keyword evidence="5" id="KW-1185">Reference proteome</keyword>
<name>R9PED5_PSEHS</name>
<accession>R9PED5</accession>
<feature type="compositionally biased region" description="Basic and acidic residues" evidence="2">
    <location>
        <begin position="202"/>
        <end position="211"/>
    </location>
</feature>
<feature type="region of interest" description="Disordered" evidence="2">
    <location>
        <begin position="744"/>
        <end position="964"/>
    </location>
</feature>
<feature type="compositionally biased region" description="Polar residues" evidence="2">
    <location>
        <begin position="265"/>
        <end position="274"/>
    </location>
</feature>
<evidence type="ECO:0000259" key="3">
    <source>
        <dbReference type="Pfam" id="PF00439"/>
    </source>
</evidence>
<dbReference type="OrthoDB" id="2555328at2759"/>
<dbReference type="RefSeq" id="XP_012190037.1">
    <property type="nucleotide sequence ID" value="XM_012334647.1"/>
</dbReference>
<evidence type="ECO:0000256" key="2">
    <source>
        <dbReference type="SAM" id="MobiDB-lite"/>
    </source>
</evidence>
<feature type="compositionally biased region" description="Low complexity" evidence="2">
    <location>
        <begin position="925"/>
        <end position="940"/>
    </location>
</feature>
<dbReference type="Pfam" id="PF00439">
    <property type="entry name" value="Bromodomain"/>
    <property type="match status" value="1"/>
</dbReference>
<reference evidence="5" key="1">
    <citation type="journal article" date="2013" name="Genome Announc.">
        <title>Draft genome sequence of the basidiomycetous yeast-like fungus Pseudozyma hubeiensis SY62, which produces an abundant amount of the biosurfactant mannosylerythritol lipids.</title>
        <authorList>
            <person name="Konishi M."/>
            <person name="Hatada Y."/>
            <person name="Horiuchi J."/>
        </authorList>
    </citation>
    <scope>NUCLEOTIDE SEQUENCE [LARGE SCALE GENOMIC DNA]</scope>
    <source>
        <strain evidence="5">SY62</strain>
    </source>
</reference>
<feature type="compositionally biased region" description="Low complexity" evidence="2">
    <location>
        <begin position="749"/>
        <end position="768"/>
    </location>
</feature>
<dbReference type="Gene3D" id="1.20.920.10">
    <property type="entry name" value="Bromodomain-like"/>
    <property type="match status" value="1"/>
</dbReference>
<feature type="compositionally biased region" description="Low complexity" evidence="2">
    <location>
        <begin position="828"/>
        <end position="839"/>
    </location>
</feature>
<gene>
    <name evidence="4" type="ORF">PHSY_004030</name>
</gene>
<feature type="compositionally biased region" description="Low complexity" evidence="2">
    <location>
        <begin position="337"/>
        <end position="349"/>
    </location>
</feature>
<feature type="compositionally biased region" description="Low complexity" evidence="2">
    <location>
        <begin position="124"/>
        <end position="143"/>
    </location>
</feature>
<proteinExistence type="predicted"/>
<feature type="region of interest" description="Disordered" evidence="2">
    <location>
        <begin position="712"/>
        <end position="731"/>
    </location>
</feature>
<keyword evidence="1" id="KW-0103">Bromodomain</keyword>
<feature type="compositionally biased region" description="Basic and acidic residues" evidence="2">
    <location>
        <begin position="773"/>
        <end position="785"/>
    </location>
</feature>
<dbReference type="EMBL" id="DF238801">
    <property type="protein sequence ID" value="GAC96450.1"/>
    <property type="molecule type" value="Genomic_DNA"/>
</dbReference>
<dbReference type="CDD" id="cd04369">
    <property type="entry name" value="Bromodomain"/>
    <property type="match status" value="1"/>
</dbReference>
<feature type="region of interest" description="Disordered" evidence="2">
    <location>
        <begin position="978"/>
        <end position="1001"/>
    </location>
</feature>
<feature type="region of interest" description="Disordered" evidence="2">
    <location>
        <begin position="155"/>
        <end position="213"/>
    </location>
</feature>
<feature type="region of interest" description="Disordered" evidence="2">
    <location>
        <begin position="644"/>
        <end position="703"/>
    </location>
</feature>
<dbReference type="InterPro" id="IPR036427">
    <property type="entry name" value="Bromodomain-like_sf"/>
</dbReference>
<feature type="compositionally biased region" description="Low complexity" evidence="2">
    <location>
        <begin position="374"/>
        <end position="384"/>
    </location>
</feature>
<dbReference type="InterPro" id="IPR001487">
    <property type="entry name" value="Bromodomain"/>
</dbReference>
<sequence length="1001" mass="106819">MQYSVSAPAAAVASSSTSQPLPRKAVMLKGPSLTSKTFFIPLPSTLDQLVSKAVQLFPVPPGKVPHITLGADERAIVLEESYDFIRDRELLHFRWSAETPRRNLANRVRWDQPSTPSNPANLFPTTASPQSSTPSSDSLPTPASVVISPEALKAQVQDSSASKRDLASATRANTIANRDPNTQLGEGVAARKAHAQRVLAEQQRKREEQHSADTLGAAPIIADSDQDVAVDADPEATAKAAIQLAVTSTGLVSALDSAPEVATEEVSSAQTQEADATITEADPEATTVYTTNDTSDAVSPAVEVTAAEALLAPASVEMTINSPPRKKHVDNGGLDTPPSSGSRSSSPYHSSDRAHGGNRSLDHRMHVEADDEPSSSPISSPTRDVSSRHRNALPAMTMSELGRLAAEEEQDPEEPQSTSDSAASALAATVIGSADDEANIPMPAEQEIVAPPEESAATTANTETATVAAVPKPTLDSASDRELKRIYAFLSNLVSQLLSHKANLAFQRPMGIEFEQFSARSSRPVDLFTIRDNLAARTYGSQHLEGRMAANAVVTDFEDDLTLLYTNARRFFGVRSTQAECVEHLEKFSRSFLNEWKRTQGSAAQSKPAASQNSMYIYRSPGSRSEKHTASPFPMLLTPGSMVAHNSSASSSGKKTVGVNGQPLTNTIGLMRRPDFGFKRNPSYEASSTAAKRPAQPTRTTSEAFERAIRAATSTPQSERVKARQEVPAPFATRSVIETDFMARPPPSQQQQQQAEVSPTTATRTPTTGSKRKLSEATLDEREVGATRSPSVSPPPSPSPTKRNRQPVMTLKSSKSANRRNNKKKARQAAAAAAAAAAAVELAEQKRGKKASAREREEEQLVVELINPVQRPAKRTRASRGASASVESQQATPQAKGKGKGKSSKSIAGDADMGLELEIPVTPQTPSGRTLRSRRTSTSNGGEGGVPGPVTPPRSARKGKGVLDTAEDISAAVMESMDVDGFEVTGSRRRSSRQRKPVNLD</sequence>
<dbReference type="GO" id="GO:0006325">
    <property type="term" value="P:chromatin organization"/>
    <property type="evidence" value="ECO:0007669"/>
    <property type="project" value="UniProtKB-ARBA"/>
</dbReference>
<dbReference type="SUPFAM" id="SSF47370">
    <property type="entry name" value="Bromodomain"/>
    <property type="match status" value="1"/>
</dbReference>
<feature type="compositionally biased region" description="Basic residues" evidence="2">
    <location>
        <begin position="817"/>
        <end position="827"/>
    </location>
</feature>
<evidence type="ECO:0000313" key="4">
    <source>
        <dbReference type="EMBL" id="GAC96450.1"/>
    </source>
</evidence>
<evidence type="ECO:0000256" key="1">
    <source>
        <dbReference type="ARBA" id="ARBA00023117"/>
    </source>
</evidence>
<dbReference type="Proteomes" id="UP000014071">
    <property type="component" value="Unassembled WGS sequence"/>
</dbReference>
<dbReference type="AlphaFoldDB" id="R9PED5"/>
<evidence type="ECO:0000313" key="5">
    <source>
        <dbReference type="Proteomes" id="UP000014071"/>
    </source>
</evidence>
<feature type="compositionally biased region" description="Polar residues" evidence="2">
    <location>
        <begin position="170"/>
        <end position="184"/>
    </location>
</feature>
<feature type="compositionally biased region" description="Basic and acidic residues" evidence="2">
    <location>
        <begin position="350"/>
        <end position="368"/>
    </location>
</feature>
<dbReference type="HOGENOM" id="CLU_303285_0_0_1"/>